<feature type="compositionally biased region" description="Basic and acidic residues" evidence="2">
    <location>
        <begin position="93"/>
        <end position="107"/>
    </location>
</feature>
<reference evidence="4 5" key="1">
    <citation type="journal article" date="2010" name="Nature">
        <title>The sequence and de novo assembly of the giant panda genome.</title>
        <authorList>
            <person name="Li R."/>
            <person name="Fan W."/>
            <person name="Tian G."/>
            <person name="Zhu H."/>
            <person name="He L."/>
            <person name="Cai J."/>
            <person name="Huang Q."/>
            <person name="Cai Q."/>
            <person name="Li B."/>
            <person name="Bai Y."/>
            <person name="Zhang Z."/>
            <person name="Zhang Y."/>
            <person name="Wang W."/>
            <person name="Li J."/>
            <person name="Wei F."/>
            <person name="Li H."/>
            <person name="Jian M."/>
            <person name="Li J."/>
            <person name="Zhang Z."/>
            <person name="Nielsen R."/>
            <person name="Li D."/>
            <person name="Gu W."/>
            <person name="Yang Z."/>
            <person name="Xuan Z."/>
            <person name="Ryder O.A."/>
            <person name="Leung F.C."/>
            <person name="Zhou Y."/>
            <person name="Cao J."/>
            <person name="Sun X."/>
            <person name="Fu Y."/>
            <person name="Fang X."/>
            <person name="Guo X."/>
            <person name="Wang B."/>
            <person name="Hou R."/>
            <person name="Shen F."/>
            <person name="Mu B."/>
            <person name="Ni P."/>
            <person name="Lin R."/>
            <person name="Qian W."/>
            <person name="Wang G."/>
            <person name="Yu C."/>
            <person name="Nie W."/>
            <person name="Wang J."/>
            <person name="Wu Z."/>
            <person name="Liang H."/>
            <person name="Min J."/>
            <person name="Wu Q."/>
            <person name="Cheng S."/>
            <person name="Ruan J."/>
            <person name="Wang M."/>
            <person name="Shi Z."/>
            <person name="Wen M."/>
            <person name="Liu B."/>
            <person name="Ren X."/>
            <person name="Zheng H."/>
            <person name="Dong D."/>
            <person name="Cook K."/>
            <person name="Shan G."/>
            <person name="Zhang H."/>
            <person name="Kosiol C."/>
            <person name="Xie X."/>
            <person name="Lu Z."/>
            <person name="Zheng H."/>
            <person name="Li Y."/>
            <person name="Steiner C.C."/>
            <person name="Lam T.T."/>
            <person name="Lin S."/>
            <person name="Zhang Q."/>
            <person name="Li G."/>
            <person name="Tian J."/>
            <person name="Gong T."/>
            <person name="Liu H."/>
            <person name="Zhang D."/>
            <person name="Fang L."/>
            <person name="Ye C."/>
            <person name="Zhang J."/>
            <person name="Hu W."/>
            <person name="Xu A."/>
            <person name="Ren Y."/>
            <person name="Zhang G."/>
            <person name="Bruford M.W."/>
            <person name="Li Q."/>
            <person name="Ma L."/>
            <person name="Guo Y."/>
            <person name="An N."/>
            <person name="Hu Y."/>
            <person name="Zheng Y."/>
            <person name="Shi Y."/>
            <person name="Li Z."/>
            <person name="Liu Q."/>
            <person name="Chen Y."/>
            <person name="Zhao J."/>
            <person name="Qu N."/>
            <person name="Zhao S."/>
            <person name="Tian F."/>
            <person name="Wang X."/>
            <person name="Wang H."/>
            <person name="Xu L."/>
            <person name="Liu X."/>
            <person name="Vinar T."/>
            <person name="Wang Y."/>
            <person name="Lam T.W."/>
            <person name="Yiu S.M."/>
            <person name="Liu S."/>
            <person name="Zhang H."/>
            <person name="Li D."/>
            <person name="Huang Y."/>
            <person name="Wang X."/>
            <person name="Yang G."/>
            <person name="Jiang Z."/>
            <person name="Wang J."/>
            <person name="Qin N."/>
            <person name="Li L."/>
            <person name="Li J."/>
            <person name="Bolund L."/>
            <person name="Kristiansen K."/>
            <person name="Wong G.K."/>
            <person name="Olson M."/>
            <person name="Zhang X."/>
            <person name="Li S."/>
            <person name="Yang H."/>
            <person name="Wang J."/>
            <person name="Wang J."/>
        </authorList>
    </citation>
    <scope>NUCLEOTIDE SEQUENCE [LARGE SCALE GENOMIC DNA]</scope>
</reference>
<reference evidence="4" key="3">
    <citation type="submission" date="2025-09" db="UniProtKB">
        <authorList>
            <consortium name="Ensembl"/>
        </authorList>
    </citation>
    <scope>IDENTIFICATION</scope>
</reference>
<dbReference type="Proteomes" id="UP000008912">
    <property type="component" value="Unassembled WGS sequence"/>
</dbReference>
<dbReference type="PANTHER" id="PTHR10331:SF25">
    <property type="entry name" value="T-COMPLEX PROTEIN 10A-RELATED"/>
    <property type="match status" value="1"/>
</dbReference>
<dbReference type="Ensembl" id="ENSAMET00000045328.1">
    <property type="protein sequence ID" value="ENSAMEP00000037783.1"/>
    <property type="gene ID" value="ENSAMEG00000024255.1"/>
</dbReference>
<evidence type="ECO:0000313" key="4">
    <source>
        <dbReference type="Ensembl" id="ENSAMEP00000037783.1"/>
    </source>
</evidence>
<keyword evidence="5" id="KW-1185">Reference proteome</keyword>
<reference evidence="4" key="2">
    <citation type="submission" date="2025-08" db="UniProtKB">
        <authorList>
            <consortium name="Ensembl"/>
        </authorList>
    </citation>
    <scope>IDENTIFICATION</scope>
</reference>
<organism evidence="4 5">
    <name type="scientific">Ailuropoda melanoleuca</name>
    <name type="common">Giant panda</name>
    <dbReference type="NCBI Taxonomy" id="9646"/>
    <lineage>
        <taxon>Eukaryota</taxon>
        <taxon>Metazoa</taxon>
        <taxon>Chordata</taxon>
        <taxon>Craniata</taxon>
        <taxon>Vertebrata</taxon>
        <taxon>Euteleostomi</taxon>
        <taxon>Mammalia</taxon>
        <taxon>Eutheria</taxon>
        <taxon>Laurasiatheria</taxon>
        <taxon>Carnivora</taxon>
        <taxon>Caniformia</taxon>
        <taxon>Ursidae</taxon>
        <taxon>Ailuropoda</taxon>
    </lineage>
</organism>
<gene>
    <name evidence="4" type="primary">LOC105237394</name>
</gene>
<feature type="domain" description="Centromere protein J C-terminal" evidence="3">
    <location>
        <begin position="317"/>
        <end position="350"/>
    </location>
</feature>
<feature type="compositionally biased region" description="Low complexity" evidence="2">
    <location>
        <begin position="1"/>
        <end position="11"/>
    </location>
</feature>
<comment type="similarity">
    <text evidence="1">Belongs to the TCP10 family.</text>
</comment>
<evidence type="ECO:0000256" key="2">
    <source>
        <dbReference type="SAM" id="MobiDB-lite"/>
    </source>
</evidence>
<dbReference type="PANTHER" id="PTHR10331">
    <property type="entry name" value="T COMPLEX PROTEIN 10"/>
    <property type="match status" value="1"/>
</dbReference>
<evidence type="ECO:0000259" key="3">
    <source>
        <dbReference type="Pfam" id="PF07202"/>
    </source>
</evidence>
<protein>
    <submittedName>
        <fullName evidence="4">Uncharacterized LOC105237394</fullName>
    </submittedName>
</protein>
<feature type="region of interest" description="Disordered" evidence="2">
    <location>
        <begin position="65"/>
        <end position="254"/>
    </location>
</feature>
<name>A0A7N5KBI5_AILME</name>
<sequence length="372" mass="39601">MLTTEEPTEPAETGRLEEDGGPGADPEDTAVLSGEDSQAKQMLGSQSALGKMLPLSTDEEILLKHAGRRSHSATVIGQRQSSKHGPSSQPVRMKTEGTESGETRSCEAGDETLSGSLQDRRTVPPSRGVPSAESPAALVDGQSQAQVPWLLLLQDTRRSSQSLQEPSGHHSPEPAADVIRLKEGSPAPDENSTCSLPCKGPEGGLLTPEKTDGSARSLPGTAEPQDPPGEPGPSCVDAEIKQGHKEEERRPPAGEVAQALGDGREAITFSKGTGKDQGASKKTTVLRFLNGDVKKILPDQRVVYYYADAQITRTTYPNGLAIVRFPNKQTEKYHPDGSKEIVFPDGTVKRLSAGREKTVFPDGTVVSVERSV</sequence>
<dbReference type="InterPro" id="IPR047002">
    <property type="entry name" value="Tcp10_C_sf"/>
</dbReference>
<feature type="compositionally biased region" description="Basic and acidic residues" evidence="2">
    <location>
        <begin position="238"/>
        <end position="252"/>
    </location>
</feature>
<proteinExistence type="inferred from homology"/>
<dbReference type="Pfam" id="PF07202">
    <property type="entry name" value="Tcp10_C"/>
    <property type="match status" value="1"/>
</dbReference>
<dbReference type="InterPro" id="IPR009852">
    <property type="entry name" value="CENPJ_C_dom"/>
</dbReference>
<feature type="compositionally biased region" description="Polar residues" evidence="2">
    <location>
        <begin position="35"/>
        <end position="47"/>
    </location>
</feature>
<dbReference type="GeneTree" id="ENSGT00530000063927"/>
<accession>A0A7N5KBI5</accession>
<dbReference type="InterPro" id="IPR026581">
    <property type="entry name" value="TCP10L/CENPJ"/>
</dbReference>
<dbReference type="InParanoid" id="A0A7N5KBI5"/>
<feature type="compositionally biased region" description="Polar residues" evidence="2">
    <location>
        <begin position="72"/>
        <end position="90"/>
    </location>
</feature>
<dbReference type="AlphaFoldDB" id="A0A7N5KBI5"/>
<evidence type="ECO:0000256" key="1">
    <source>
        <dbReference type="ARBA" id="ARBA00005627"/>
    </source>
</evidence>
<evidence type="ECO:0000313" key="5">
    <source>
        <dbReference type="Proteomes" id="UP000008912"/>
    </source>
</evidence>
<feature type="region of interest" description="Disordered" evidence="2">
    <location>
        <begin position="1"/>
        <end position="47"/>
    </location>
</feature>
<dbReference type="Gene3D" id="2.60.450.20">
    <property type="match status" value="1"/>
</dbReference>